<evidence type="ECO:0000313" key="2">
    <source>
        <dbReference type="Proteomes" id="UP000095287"/>
    </source>
</evidence>
<keyword evidence="2" id="KW-1185">Reference proteome</keyword>
<feature type="region of interest" description="Disordered" evidence="1">
    <location>
        <begin position="117"/>
        <end position="172"/>
    </location>
</feature>
<dbReference type="Proteomes" id="UP000095287">
    <property type="component" value="Unplaced"/>
</dbReference>
<feature type="region of interest" description="Disordered" evidence="1">
    <location>
        <begin position="693"/>
        <end position="723"/>
    </location>
</feature>
<sequence length="1160" mass="129955">MSSSSPMDEKEVAELLAQASKKHVSEHVSNTLLSRLPKAAETQSLTCLGKLLDAGARIFAYKVDQTYADTLNTLRDITKLDRERRKLEKLDKAKSVEPETSKKPAFFEGNREYEVKDTDGFQRVSNEDEHTFEEFPSLESKDMGDIDLPDRESYSKRPAAFPGAPNSDDDAEVVKERHKKIRKKCAKIAKNPNADVPLSDSSDEETTMQQRDAKLYDHFECVKFRNHVLHDNTRKFLLPEDEFNVELNDNEPYNPLYSKTVRRTGVTAGALMLVNTAMSESGVIMRLHPRSFARSQLKPLALPSSEEVRAHEDILGVMQKCLNPNKQHFRKLIKEVSKKGIQEAVKRRKSQKFVPPTQTQLTTQQKIDFTMSAADDKRIEFFDELIDPEMFIETVETKGRKAGKKGKPDAKRKIPVLLPTASIQKPKPYKVRSEPGKLDRQWFEDDELKKIRSNVNWGLLCLLSEKDAKSLGISSGLLKRLQDAAMQKSISDQLVAEVGSLVREEQKNALLELVFGDILDDAEGVSSLPEVVPSGIKFNFTDDFADFDSMWHCQVAKAPEKGSSQCQERRKSDKFSYVLARGSTQTPLYFGHDLETGQQHQHSWEVPRELSLQPLNVAHIPHVSELPMRLQSFEEHGTDPKPLGKSFALIEQALGTRKPVVNPNSYWVASTGASVIKLPKHDVEEKAQVGPFKRYGGPIVQEGSEDPNKFPSPPKRARGESVSSIGSDLLQDLCDDANCEPVVDDQMDGEELAPAPNQEENIQPEIEENFNETRLGDLQVLDDPEGMLNASAFLVDDSHWKAALDEVGRTPKNRGRSRNSSRGEEASEDEFPYELSPEQKFFFNNLLSESSQPSGADLPKAYTFADLFRKYSISSAGGGALSTPKTRQLLKTPRTRTRSRSQTPNRNPTRTLRDILEGSLHNRYDEDAMEEDPVGIGFPAPSREGSVAPDDVAQDYAMDDHVLEGPDASEGTFDLPTHEVPDDRQDSPFDDQRREELTYDTTVNQSQASSENEEMYRVQYKQSRVNAPLVKRAIATVLTDPGRSGEHIDVEEAAGVLKGLLIGSEAKIPESLETEEGYKAMVTRMADFAVAGHHTFTDLLARLPSMVDKNTADDLKPSTALTILLHMCNENVLELSQERYDTGVVSEKALHDFVVRSSKQ</sequence>
<feature type="region of interest" description="Disordered" evidence="1">
    <location>
        <begin position="876"/>
        <end position="915"/>
    </location>
</feature>
<feature type="compositionally biased region" description="Basic and acidic residues" evidence="1">
    <location>
        <begin position="976"/>
        <end position="996"/>
    </location>
</feature>
<feature type="region of interest" description="Disordered" evidence="1">
    <location>
        <begin position="806"/>
        <end position="833"/>
    </location>
</feature>
<dbReference type="AlphaFoldDB" id="A0A1I7YGU1"/>
<feature type="region of interest" description="Disordered" evidence="1">
    <location>
        <begin position="962"/>
        <end position="996"/>
    </location>
</feature>
<reference evidence="3" key="1">
    <citation type="submission" date="2016-11" db="UniProtKB">
        <authorList>
            <consortium name="WormBaseParasite"/>
        </authorList>
    </citation>
    <scope>IDENTIFICATION</scope>
</reference>
<accession>A0A1I7YGU1</accession>
<feature type="compositionally biased region" description="Basic and acidic residues" evidence="1">
    <location>
        <begin position="117"/>
        <end position="155"/>
    </location>
</feature>
<organism evidence="2 3">
    <name type="scientific">Steinernema glaseri</name>
    <dbReference type="NCBI Taxonomy" id="37863"/>
    <lineage>
        <taxon>Eukaryota</taxon>
        <taxon>Metazoa</taxon>
        <taxon>Ecdysozoa</taxon>
        <taxon>Nematoda</taxon>
        <taxon>Chromadorea</taxon>
        <taxon>Rhabditida</taxon>
        <taxon>Tylenchina</taxon>
        <taxon>Panagrolaimomorpha</taxon>
        <taxon>Strongyloidoidea</taxon>
        <taxon>Steinernematidae</taxon>
        <taxon>Steinernema</taxon>
    </lineage>
</organism>
<name>A0A1I7YGU1_9BILA</name>
<evidence type="ECO:0000256" key="1">
    <source>
        <dbReference type="SAM" id="MobiDB-lite"/>
    </source>
</evidence>
<proteinExistence type="predicted"/>
<evidence type="ECO:0000313" key="3">
    <source>
        <dbReference type="WBParaSite" id="L893_g1623.t1"/>
    </source>
</evidence>
<dbReference type="WBParaSite" id="L893_g1623.t1">
    <property type="protein sequence ID" value="L893_g1623.t1"/>
    <property type="gene ID" value="L893_g1623"/>
</dbReference>
<protein>
    <submittedName>
        <fullName evidence="3">Condensin complex subunit 2</fullName>
    </submittedName>
</protein>